<evidence type="ECO:0000256" key="1">
    <source>
        <dbReference type="ARBA" id="ARBA00001326"/>
    </source>
</evidence>
<comment type="catalytic activity">
    <reaction evidence="1">
        <text>beta-D-fructose 1-phosphate + H2O = D-fructose + phosphate</text>
        <dbReference type="Rhea" id="RHEA:35603"/>
        <dbReference type="ChEBI" id="CHEBI:15377"/>
        <dbReference type="ChEBI" id="CHEBI:37721"/>
        <dbReference type="ChEBI" id="CHEBI:43474"/>
        <dbReference type="ChEBI" id="CHEBI:138881"/>
    </reaction>
</comment>
<dbReference type="EMBL" id="BMHI01000003">
    <property type="protein sequence ID" value="GGB27765.1"/>
    <property type="molecule type" value="Genomic_DNA"/>
</dbReference>
<dbReference type="SUPFAM" id="SSF111321">
    <property type="entry name" value="AF1104-like"/>
    <property type="match status" value="1"/>
</dbReference>
<name>A0A916T281_9MICO</name>
<sequence length="397" mass="43553">MQVRSTLGVLPAPILCDTPGSFPWSVFHERYPELIRKVRDASAYGPEHRARLDQLGEQIVSGVVGPPDAHWHDRDSWLRWCEPHVGKSWSETPFLWAENYFFRRLLAATGFFDAGGMRGVDPFGPFKSVELASAATDTLLTEFNELVTHTGEDEQAPALLWSSLQANHADLCFNLAAGVPSGPPSGTGLLIDDGAAVLRHLENSEPGQIVLVADNAARELLPDLLLIDHLLRRGLATGVELYVKPQPYFVSDATPTDVIAAIRRLTGFGGPAEQAGHRLWEALRAGRLALQCPDFFCAPLHLWEMPVELLEHFATASLVIAKGDLNYRRLVGDFWWAPTRPFREAVGWLTAPVVALRTLKSDVIVGLDPATVDSLDQDSPGWRCAGTKSIIQFGLSG</sequence>
<dbReference type="InterPro" id="IPR002791">
    <property type="entry name" value="ARMT1-like_metal-bd"/>
</dbReference>
<keyword evidence="10" id="KW-1185">Reference proteome</keyword>
<dbReference type="GO" id="GO:0046872">
    <property type="term" value="F:metal ion binding"/>
    <property type="evidence" value="ECO:0007669"/>
    <property type="project" value="UniProtKB-KW"/>
</dbReference>
<evidence type="ECO:0000256" key="4">
    <source>
        <dbReference type="ARBA" id="ARBA00022723"/>
    </source>
</evidence>
<protein>
    <recommendedName>
        <fullName evidence="8">Damage-control phosphatase ARMT1-like metal-binding domain-containing protein</fullName>
    </recommendedName>
</protein>
<evidence type="ECO:0000256" key="5">
    <source>
        <dbReference type="ARBA" id="ARBA00022801"/>
    </source>
</evidence>
<keyword evidence="6" id="KW-0464">Manganese</keyword>
<gene>
    <name evidence="9" type="ORF">GCM10011492_17480</name>
</gene>
<dbReference type="PANTHER" id="PTHR12260:SF6">
    <property type="entry name" value="DAMAGE-CONTROL PHOSPHATASE ARMT1"/>
    <property type="match status" value="1"/>
</dbReference>
<evidence type="ECO:0000313" key="10">
    <source>
        <dbReference type="Proteomes" id="UP000636793"/>
    </source>
</evidence>
<dbReference type="Gene3D" id="3.40.50.10880">
    <property type="entry name" value="Uncharacterised protein PF01937, DUF89, domain 3"/>
    <property type="match status" value="1"/>
</dbReference>
<comment type="catalytic activity">
    <reaction evidence="7">
        <text>beta-D-fructose 6-phosphate = dihydroxyacetone + D-glyceraldehyde 3-phosphate</text>
        <dbReference type="Rhea" id="RHEA:28002"/>
        <dbReference type="ChEBI" id="CHEBI:16016"/>
        <dbReference type="ChEBI" id="CHEBI:57634"/>
        <dbReference type="ChEBI" id="CHEBI:59776"/>
    </reaction>
</comment>
<evidence type="ECO:0000256" key="7">
    <source>
        <dbReference type="ARBA" id="ARBA00048809"/>
    </source>
</evidence>
<evidence type="ECO:0000259" key="8">
    <source>
        <dbReference type="Pfam" id="PF01937"/>
    </source>
</evidence>
<dbReference type="InterPro" id="IPR036075">
    <property type="entry name" value="ARMT-1-like_metal-bd_sf"/>
</dbReference>
<reference evidence="9" key="2">
    <citation type="submission" date="2020-09" db="EMBL/GenBank/DDBJ databases">
        <authorList>
            <person name="Sun Q."/>
            <person name="Zhou Y."/>
        </authorList>
    </citation>
    <scope>NUCLEOTIDE SEQUENCE</scope>
    <source>
        <strain evidence="9">CGMCC 1.15085</strain>
    </source>
</reference>
<reference evidence="9" key="1">
    <citation type="journal article" date="2014" name="Int. J. Syst. Evol. Microbiol.">
        <title>Complete genome sequence of Corynebacterium casei LMG S-19264T (=DSM 44701T), isolated from a smear-ripened cheese.</title>
        <authorList>
            <consortium name="US DOE Joint Genome Institute (JGI-PGF)"/>
            <person name="Walter F."/>
            <person name="Albersmeier A."/>
            <person name="Kalinowski J."/>
            <person name="Ruckert C."/>
        </authorList>
    </citation>
    <scope>NUCLEOTIDE SEQUENCE</scope>
    <source>
        <strain evidence="9">CGMCC 1.15085</strain>
    </source>
</reference>
<evidence type="ECO:0000256" key="3">
    <source>
        <dbReference type="ARBA" id="ARBA00009519"/>
    </source>
</evidence>
<dbReference type="AlphaFoldDB" id="A0A916T281"/>
<dbReference type="RefSeq" id="WP_188836644.1">
    <property type="nucleotide sequence ID" value="NZ_BMHI01000003.1"/>
</dbReference>
<dbReference type="Pfam" id="PF01937">
    <property type="entry name" value="ARMT1-like_dom"/>
    <property type="match status" value="1"/>
</dbReference>
<dbReference type="GO" id="GO:0006974">
    <property type="term" value="P:DNA damage response"/>
    <property type="evidence" value="ECO:0007669"/>
    <property type="project" value="TreeGrafter"/>
</dbReference>
<evidence type="ECO:0000256" key="6">
    <source>
        <dbReference type="ARBA" id="ARBA00023211"/>
    </source>
</evidence>
<dbReference type="InterPro" id="IPR039763">
    <property type="entry name" value="ARMT1"/>
</dbReference>
<keyword evidence="4" id="KW-0479">Metal-binding</keyword>
<dbReference type="PANTHER" id="PTHR12260">
    <property type="entry name" value="DAMAGE-CONTROL PHOSPHATASE ARMT1"/>
    <property type="match status" value="1"/>
</dbReference>
<comment type="similarity">
    <text evidence="3">Belongs to the damage-control phosphatase family. Sugar phosphate phosphatase III subfamily.</text>
</comment>
<organism evidence="9 10">
    <name type="scientific">Flexivirga endophytica</name>
    <dbReference type="NCBI Taxonomy" id="1849103"/>
    <lineage>
        <taxon>Bacteria</taxon>
        <taxon>Bacillati</taxon>
        <taxon>Actinomycetota</taxon>
        <taxon>Actinomycetes</taxon>
        <taxon>Micrococcales</taxon>
        <taxon>Dermacoccaceae</taxon>
        <taxon>Flexivirga</taxon>
    </lineage>
</organism>
<dbReference type="Proteomes" id="UP000636793">
    <property type="component" value="Unassembled WGS sequence"/>
</dbReference>
<keyword evidence="5" id="KW-0378">Hydrolase</keyword>
<evidence type="ECO:0000313" key="9">
    <source>
        <dbReference type="EMBL" id="GGB27765.1"/>
    </source>
</evidence>
<accession>A0A916T281</accession>
<comment type="cofactor">
    <cofactor evidence="2">
        <name>Mn(2+)</name>
        <dbReference type="ChEBI" id="CHEBI:29035"/>
    </cofactor>
</comment>
<dbReference type="GO" id="GO:0016791">
    <property type="term" value="F:phosphatase activity"/>
    <property type="evidence" value="ECO:0007669"/>
    <property type="project" value="TreeGrafter"/>
</dbReference>
<evidence type="ECO:0000256" key="2">
    <source>
        <dbReference type="ARBA" id="ARBA00001936"/>
    </source>
</evidence>
<proteinExistence type="inferred from homology"/>
<comment type="caution">
    <text evidence="9">The sequence shown here is derived from an EMBL/GenBank/DDBJ whole genome shotgun (WGS) entry which is preliminary data.</text>
</comment>
<feature type="domain" description="Damage-control phosphatase ARMT1-like metal-binding" evidence="8">
    <location>
        <begin position="28"/>
        <end position="373"/>
    </location>
</feature>